<reference evidence="2" key="1">
    <citation type="submission" date="2024-06" db="EMBL/GenBank/DDBJ databases">
        <title>Caulobacter inopinatus, sp. nov.</title>
        <authorList>
            <person name="Donachie S.P."/>
        </authorList>
    </citation>
    <scope>NUCLEOTIDE SEQUENCE</scope>
    <source>
        <strain evidence="2">73W</strain>
    </source>
</reference>
<dbReference type="PROSITE" id="PS50995">
    <property type="entry name" value="HTH_MARR_2"/>
    <property type="match status" value="1"/>
</dbReference>
<dbReference type="InterPro" id="IPR000835">
    <property type="entry name" value="HTH_MarR-typ"/>
</dbReference>
<feature type="domain" description="HTH marR-type" evidence="1">
    <location>
        <begin position="1"/>
        <end position="75"/>
    </location>
</feature>
<proteinExistence type="predicted"/>
<evidence type="ECO:0000259" key="1">
    <source>
        <dbReference type="PROSITE" id="PS50995"/>
    </source>
</evidence>
<dbReference type="SUPFAM" id="SSF46785">
    <property type="entry name" value="Winged helix' DNA-binding domain"/>
    <property type="match status" value="1"/>
</dbReference>
<accession>A0AB39KU60</accession>
<gene>
    <name evidence="2" type="ORF">ABOZ73_02075</name>
</gene>
<dbReference type="GO" id="GO:0003700">
    <property type="term" value="F:DNA-binding transcription factor activity"/>
    <property type="evidence" value="ECO:0007669"/>
    <property type="project" value="InterPro"/>
</dbReference>
<evidence type="ECO:0000313" key="2">
    <source>
        <dbReference type="EMBL" id="XDO97228.1"/>
    </source>
</evidence>
<dbReference type="InterPro" id="IPR036390">
    <property type="entry name" value="WH_DNA-bd_sf"/>
</dbReference>
<dbReference type="RefSeq" id="WP_369060308.1">
    <property type="nucleotide sequence ID" value="NZ_CP158375.1"/>
</dbReference>
<sequence length="77" mass="8508">MAVTTMVSRLLAAELITRTPRSDDPRTLSLDLTDKGRSALVRLRAELDAINRTIEETLAPGEMEMLCPVLERLAANN</sequence>
<organism evidence="2">
    <name type="scientific">Caulobacter sp. 73W</name>
    <dbReference type="NCBI Taxonomy" id="3161137"/>
    <lineage>
        <taxon>Bacteria</taxon>
        <taxon>Pseudomonadati</taxon>
        <taxon>Pseudomonadota</taxon>
        <taxon>Alphaproteobacteria</taxon>
        <taxon>Caulobacterales</taxon>
        <taxon>Caulobacteraceae</taxon>
        <taxon>Caulobacter</taxon>
    </lineage>
</organism>
<dbReference type="InterPro" id="IPR036388">
    <property type="entry name" value="WH-like_DNA-bd_sf"/>
</dbReference>
<dbReference type="AlphaFoldDB" id="A0AB39KU60"/>
<protein>
    <recommendedName>
        <fullName evidence="1">HTH marR-type domain-containing protein</fullName>
    </recommendedName>
</protein>
<dbReference type="EMBL" id="CP158375">
    <property type="protein sequence ID" value="XDO97228.1"/>
    <property type="molecule type" value="Genomic_DNA"/>
</dbReference>
<name>A0AB39KU60_9CAUL</name>
<dbReference type="Gene3D" id="1.10.10.10">
    <property type="entry name" value="Winged helix-like DNA-binding domain superfamily/Winged helix DNA-binding domain"/>
    <property type="match status" value="1"/>
</dbReference>